<dbReference type="PANTHER" id="PTHR10906">
    <property type="entry name" value="SECY/SEC61-ALPHA FAMILY MEMBER"/>
    <property type="match status" value="1"/>
</dbReference>
<comment type="caution">
    <text evidence="14">The sequence shown here is derived from an EMBL/GenBank/DDBJ whole genome shotgun (WGS) entry which is preliminary data.</text>
</comment>
<name>A0AAV5G3T4_CORAM</name>
<comment type="similarity">
    <text evidence="2 10 13">Belongs to the SecY/SEC61-alpha family.</text>
</comment>
<dbReference type="RefSeq" id="WP_075761511.1">
    <property type="nucleotide sequence ID" value="NZ_BQKK01000001.1"/>
</dbReference>
<dbReference type="GO" id="GO:0043952">
    <property type="term" value="P:protein transport by the Sec complex"/>
    <property type="evidence" value="ECO:0007669"/>
    <property type="project" value="UniProtKB-UniRule"/>
</dbReference>
<feature type="transmembrane region" description="Helical" evidence="10">
    <location>
        <begin position="374"/>
        <end position="393"/>
    </location>
</feature>
<dbReference type="PRINTS" id="PR00303">
    <property type="entry name" value="SECYTRNLCASE"/>
</dbReference>
<dbReference type="GO" id="GO:0006605">
    <property type="term" value="P:protein targeting"/>
    <property type="evidence" value="ECO:0007669"/>
    <property type="project" value="UniProtKB-UniRule"/>
</dbReference>
<dbReference type="InterPro" id="IPR023201">
    <property type="entry name" value="SecY_dom_sf"/>
</dbReference>
<feature type="transmembrane region" description="Helical" evidence="10">
    <location>
        <begin position="270"/>
        <end position="295"/>
    </location>
</feature>
<feature type="transmembrane region" description="Helical" evidence="10">
    <location>
        <begin position="72"/>
        <end position="96"/>
    </location>
</feature>
<keyword evidence="7 10" id="KW-0811">Translocation</keyword>
<dbReference type="GO" id="GO:0005886">
    <property type="term" value="C:plasma membrane"/>
    <property type="evidence" value="ECO:0007669"/>
    <property type="project" value="UniProtKB-SubCell"/>
</dbReference>
<feature type="transmembrane region" description="Helical" evidence="10">
    <location>
        <begin position="315"/>
        <end position="334"/>
    </location>
</feature>
<comment type="subunit">
    <text evidence="10">Component of the Sec protein translocase complex. Heterotrimer consisting of SecY, SecE and SecG subunits. The heterotrimers can form oligomers, although 1 heterotrimer is thought to be able to translocate proteins. Interacts with the ribosome. Interacts with SecDF, and other proteins may be involved. Interacts with SecA.</text>
</comment>
<proteinExistence type="inferred from homology"/>
<feature type="transmembrane region" description="Helical" evidence="10">
    <location>
        <begin position="405"/>
        <end position="425"/>
    </location>
</feature>
<evidence type="ECO:0000256" key="9">
    <source>
        <dbReference type="ARBA" id="ARBA00039733"/>
    </source>
</evidence>
<evidence type="ECO:0000256" key="3">
    <source>
        <dbReference type="ARBA" id="ARBA00022448"/>
    </source>
</evidence>
<evidence type="ECO:0000256" key="5">
    <source>
        <dbReference type="ARBA" id="ARBA00022927"/>
    </source>
</evidence>
<dbReference type="EMBL" id="BQKK01000001">
    <property type="protein sequence ID" value="GJN41666.1"/>
    <property type="molecule type" value="Genomic_DNA"/>
</dbReference>
<dbReference type="InterPro" id="IPR026593">
    <property type="entry name" value="SecY"/>
</dbReference>
<dbReference type="InterPro" id="IPR002208">
    <property type="entry name" value="SecY/SEC61-alpha"/>
</dbReference>
<dbReference type="Proteomes" id="UP001054925">
    <property type="component" value="Unassembled WGS sequence"/>
</dbReference>
<dbReference type="InterPro" id="IPR030659">
    <property type="entry name" value="SecY_CS"/>
</dbReference>
<dbReference type="AlphaFoldDB" id="A0AAV5G3T4"/>
<keyword evidence="5 10" id="KW-0653">Protein transport</keyword>
<keyword evidence="3 10" id="KW-0813">Transport</keyword>
<comment type="function">
    <text evidence="10 11">The central subunit of the protein translocation channel SecYEG. Consists of two halves formed by TMs 1-5 and 6-10. These two domains form a lateral gate at the front which open onto the bilayer between TMs 2 and 7, and are clamped together by SecE at the back. The channel is closed by both a pore ring composed of hydrophobic SecY resides and a short helix (helix 2A) on the extracellular side of the membrane which forms a plug. The plug probably moves laterally to allow the channel to open. The ring and the pore may move independently.</text>
</comment>
<organism evidence="14 15">
    <name type="scientific">Corynebacterium ammoniagenes</name>
    <name type="common">Brevibacterium ammoniagenes</name>
    <dbReference type="NCBI Taxonomy" id="1697"/>
    <lineage>
        <taxon>Bacteria</taxon>
        <taxon>Bacillati</taxon>
        <taxon>Actinomycetota</taxon>
        <taxon>Actinomycetes</taxon>
        <taxon>Mycobacteriales</taxon>
        <taxon>Corynebacteriaceae</taxon>
        <taxon>Corynebacterium</taxon>
    </lineage>
</organism>
<evidence type="ECO:0000256" key="7">
    <source>
        <dbReference type="ARBA" id="ARBA00023010"/>
    </source>
</evidence>
<dbReference type="FunFam" id="1.10.3370.10:FF:000001">
    <property type="entry name" value="Preprotein translocase subunit SecY"/>
    <property type="match status" value="1"/>
</dbReference>
<feature type="transmembrane region" description="Helical" evidence="10">
    <location>
        <begin position="116"/>
        <end position="135"/>
    </location>
</feature>
<evidence type="ECO:0000256" key="12">
    <source>
        <dbReference type="RuleBase" id="RU003484"/>
    </source>
</evidence>
<feature type="transmembrane region" description="Helical" evidence="10">
    <location>
        <begin position="183"/>
        <end position="202"/>
    </location>
</feature>
<dbReference type="Gene3D" id="1.10.3370.10">
    <property type="entry name" value="SecY subunit domain"/>
    <property type="match status" value="1"/>
</dbReference>
<evidence type="ECO:0000313" key="14">
    <source>
        <dbReference type="EMBL" id="GJN41666.1"/>
    </source>
</evidence>
<keyword evidence="6 10" id="KW-1133">Transmembrane helix</keyword>
<feature type="transmembrane region" description="Helical" evidence="10">
    <location>
        <begin position="214"/>
        <end position="233"/>
    </location>
</feature>
<sequence>MSAIIQAFKDADLRKKIIFTIVMIIAYRIGAQIPTPGVDYASITAQLRQLTQESGDLYSVINLFSGGALLQLSIFAIGIMPYITASIIVQLLTVVIPHFEQLKKEGQSGQSKMTQYTRYLTLALALLQSAGIVALADRQQLLGQGVEVLNPDRNIFTLIVMVLVMTSGAVLVMWMGELITEKGIGNGMSLLIFAGIATRLPTDGLQILQNNGGLVFAMVVVGVVILVAGITFIEQGQRRIPVQYAKRMVGRRQYGGSSTYLPLKVNQAGVIPVIFASSLIYMPVLITQIVNSAQATPPDNWWQRNVIAWLQAPSSWQYILVYFVLTIFFSYFYVSVQYDPAEQADNMKRYGGFIPGIRPGRPTAEYLGFVMNRLLFVGAIYLALIAVMPNILLDMGVGGQGQGGGMSAFGGTAILILVSVALTTVKQIESQLLQSNYEGLLK</sequence>
<evidence type="ECO:0000256" key="4">
    <source>
        <dbReference type="ARBA" id="ARBA00022692"/>
    </source>
</evidence>
<keyword evidence="8 10" id="KW-0472">Membrane</keyword>
<dbReference type="PROSITE" id="PS00756">
    <property type="entry name" value="SECY_2"/>
    <property type="match status" value="1"/>
</dbReference>
<dbReference type="PROSITE" id="PS00755">
    <property type="entry name" value="SECY_1"/>
    <property type="match status" value="1"/>
</dbReference>
<dbReference type="SUPFAM" id="SSF103491">
    <property type="entry name" value="Preprotein translocase SecY subunit"/>
    <property type="match status" value="1"/>
</dbReference>
<keyword evidence="10" id="KW-1003">Cell membrane</keyword>
<keyword evidence="4 10" id="KW-0812">Transmembrane</keyword>
<evidence type="ECO:0000256" key="8">
    <source>
        <dbReference type="ARBA" id="ARBA00023136"/>
    </source>
</evidence>
<dbReference type="Pfam" id="PF00344">
    <property type="entry name" value="SecY"/>
    <property type="match status" value="1"/>
</dbReference>
<comment type="caution">
    <text evidence="10">Lacks conserved residue(s) required for the propagation of feature annotation.</text>
</comment>
<reference evidence="14" key="1">
    <citation type="submission" date="2021-12" db="EMBL/GenBank/DDBJ databases">
        <title>Draft genome sequence of Corynebacterium ammoniagenes strain T-723.</title>
        <authorList>
            <person name="Matsuzawa M."/>
            <person name="Hiratani M."/>
            <person name="Abe I."/>
            <person name="Tsuji Y."/>
            <person name="Nakamura J."/>
        </authorList>
    </citation>
    <scope>NUCLEOTIDE SEQUENCE</scope>
    <source>
        <strain evidence="14">T-723</strain>
    </source>
</reference>
<evidence type="ECO:0000256" key="1">
    <source>
        <dbReference type="ARBA" id="ARBA00004141"/>
    </source>
</evidence>
<dbReference type="GO" id="GO:0065002">
    <property type="term" value="P:intracellular protein transmembrane transport"/>
    <property type="evidence" value="ECO:0007669"/>
    <property type="project" value="UniProtKB-UniRule"/>
</dbReference>
<gene>
    <name evidence="10 14" type="primary">secY</name>
    <name evidence="14" type="ORF">CAT723_01450</name>
</gene>
<evidence type="ECO:0000313" key="15">
    <source>
        <dbReference type="Proteomes" id="UP001054925"/>
    </source>
</evidence>
<evidence type="ECO:0000256" key="13">
    <source>
        <dbReference type="RuleBase" id="RU004349"/>
    </source>
</evidence>
<accession>A0AAV5G3T4</accession>
<protein>
    <recommendedName>
        <fullName evidence="9 10">Protein translocase subunit SecY</fullName>
    </recommendedName>
</protein>
<dbReference type="NCBIfam" id="TIGR00967">
    <property type="entry name" value="3a0501s007"/>
    <property type="match status" value="1"/>
</dbReference>
<comment type="subcellular location">
    <subcellularLocation>
        <location evidence="10">Cell membrane</location>
        <topology evidence="10">Multi-pass membrane protein</topology>
    </subcellularLocation>
    <subcellularLocation>
        <location evidence="1 12">Membrane</location>
        <topology evidence="1 12">Multi-pass membrane protein</topology>
    </subcellularLocation>
</comment>
<evidence type="ECO:0000256" key="10">
    <source>
        <dbReference type="HAMAP-Rule" id="MF_01465"/>
    </source>
</evidence>
<dbReference type="PIRSF" id="PIRSF004557">
    <property type="entry name" value="SecY"/>
    <property type="match status" value="1"/>
</dbReference>
<feature type="transmembrane region" description="Helical" evidence="10">
    <location>
        <begin position="155"/>
        <end position="176"/>
    </location>
</feature>
<evidence type="ECO:0000256" key="6">
    <source>
        <dbReference type="ARBA" id="ARBA00022989"/>
    </source>
</evidence>
<evidence type="ECO:0000256" key="11">
    <source>
        <dbReference type="RuleBase" id="RU000537"/>
    </source>
</evidence>
<evidence type="ECO:0000256" key="2">
    <source>
        <dbReference type="ARBA" id="ARBA00005751"/>
    </source>
</evidence>
<dbReference type="HAMAP" id="MF_01465">
    <property type="entry name" value="SecY"/>
    <property type="match status" value="1"/>
</dbReference>